<accession>A0AAE0U908</accession>
<feature type="transmembrane region" description="Helical" evidence="1">
    <location>
        <begin position="164"/>
        <end position="182"/>
    </location>
</feature>
<dbReference type="GO" id="GO:0016020">
    <property type="term" value="C:membrane"/>
    <property type="evidence" value="ECO:0007669"/>
    <property type="project" value="TreeGrafter"/>
</dbReference>
<dbReference type="PANTHER" id="PTHR32251">
    <property type="entry name" value="3-OXO-5-ALPHA-STEROID 4-DEHYDROGENASE"/>
    <property type="match status" value="1"/>
</dbReference>
<keyword evidence="1" id="KW-0812">Transmembrane</keyword>
<gene>
    <name evidence="2" type="ORF">B0H63DRAFT_462544</name>
</gene>
<dbReference type="Pfam" id="PF06966">
    <property type="entry name" value="DUF1295"/>
    <property type="match status" value="1"/>
</dbReference>
<name>A0AAE0U908_9PEZI</name>
<feature type="transmembrane region" description="Helical" evidence="1">
    <location>
        <begin position="89"/>
        <end position="111"/>
    </location>
</feature>
<dbReference type="Proteomes" id="UP001285441">
    <property type="component" value="Unassembled WGS sequence"/>
</dbReference>
<feature type="transmembrane region" description="Helical" evidence="1">
    <location>
        <begin position="249"/>
        <end position="274"/>
    </location>
</feature>
<reference evidence="2" key="2">
    <citation type="submission" date="2023-06" db="EMBL/GenBank/DDBJ databases">
        <authorList>
            <consortium name="Lawrence Berkeley National Laboratory"/>
            <person name="Haridas S."/>
            <person name="Hensen N."/>
            <person name="Bonometti L."/>
            <person name="Westerberg I."/>
            <person name="Brannstrom I.O."/>
            <person name="Guillou S."/>
            <person name="Cros-Aarteil S."/>
            <person name="Calhoun S."/>
            <person name="Kuo A."/>
            <person name="Mondo S."/>
            <person name="Pangilinan J."/>
            <person name="Riley R."/>
            <person name="LaButti K."/>
            <person name="Andreopoulos B."/>
            <person name="Lipzen A."/>
            <person name="Chen C."/>
            <person name="Yanf M."/>
            <person name="Daum C."/>
            <person name="Ng V."/>
            <person name="Clum A."/>
            <person name="Steindorff A."/>
            <person name="Ohm R."/>
            <person name="Martin F."/>
            <person name="Silar P."/>
            <person name="Natvig D."/>
            <person name="Lalanne C."/>
            <person name="Gautier V."/>
            <person name="Ament-velasquez S.L."/>
            <person name="Kruys A."/>
            <person name="Hutchinson M.I."/>
            <person name="Powell A.J."/>
            <person name="Barry K."/>
            <person name="Miller A.N."/>
            <person name="Grigoriev I.V."/>
            <person name="Debuchy R."/>
            <person name="Gladieux P."/>
            <person name="Thoren M.H."/>
            <person name="Johannesson H."/>
        </authorList>
    </citation>
    <scope>NUCLEOTIDE SEQUENCE</scope>
    <source>
        <strain evidence="2">CBS 232.78</strain>
    </source>
</reference>
<feature type="transmembrane region" description="Helical" evidence="1">
    <location>
        <begin position="18"/>
        <end position="36"/>
    </location>
</feature>
<evidence type="ECO:0000256" key="1">
    <source>
        <dbReference type="SAM" id="Phobius"/>
    </source>
</evidence>
<dbReference type="PROSITE" id="PS50244">
    <property type="entry name" value="S5A_REDUCTASE"/>
    <property type="match status" value="1"/>
</dbReference>
<reference evidence="2" key="1">
    <citation type="journal article" date="2023" name="Mol. Phylogenet. Evol.">
        <title>Genome-scale phylogeny and comparative genomics of the fungal order Sordariales.</title>
        <authorList>
            <person name="Hensen N."/>
            <person name="Bonometti L."/>
            <person name="Westerberg I."/>
            <person name="Brannstrom I.O."/>
            <person name="Guillou S."/>
            <person name="Cros-Aarteil S."/>
            <person name="Calhoun S."/>
            <person name="Haridas S."/>
            <person name="Kuo A."/>
            <person name="Mondo S."/>
            <person name="Pangilinan J."/>
            <person name="Riley R."/>
            <person name="LaButti K."/>
            <person name="Andreopoulos B."/>
            <person name="Lipzen A."/>
            <person name="Chen C."/>
            <person name="Yan M."/>
            <person name="Daum C."/>
            <person name="Ng V."/>
            <person name="Clum A."/>
            <person name="Steindorff A."/>
            <person name="Ohm R.A."/>
            <person name="Martin F."/>
            <person name="Silar P."/>
            <person name="Natvig D.O."/>
            <person name="Lalanne C."/>
            <person name="Gautier V."/>
            <person name="Ament-Velasquez S.L."/>
            <person name="Kruys A."/>
            <person name="Hutchinson M.I."/>
            <person name="Powell A.J."/>
            <person name="Barry K."/>
            <person name="Miller A.N."/>
            <person name="Grigoriev I.V."/>
            <person name="Debuchy R."/>
            <person name="Gladieux P."/>
            <person name="Hiltunen Thoren M."/>
            <person name="Johannesson H."/>
        </authorList>
    </citation>
    <scope>NUCLEOTIDE SEQUENCE</scope>
    <source>
        <strain evidence="2">CBS 232.78</strain>
    </source>
</reference>
<proteinExistence type="predicted"/>
<keyword evidence="3" id="KW-1185">Reference proteome</keyword>
<sequence>MGLFHNLVSMTTFHGSPFLSNIVPAAAVAYGINVGLGVPSIFKRTELLFDFSGGLTFIFTLLSCLFAPLLRSSGGLGDGLGSSIRACNWRQVTITGASALYSIRLYSYLIHRLIRKGHDARFDQTKHKPRRFFVIWMAQATWVLLCAMPVMAVDAVSPSALPDHFTATDVIGGIVFVVGFAIETTADYQRNTWIKEKLAKIHDEQFMTRGLFSRSRYPHYFGDIMLWVGMAILSAGVLVTGSVQADLGWGGLTGCLKAILLPALAPSFAAWGLLKVTGVPPSERKYDKLYGHRKDYQEWRFRTPLLIPKIF</sequence>
<feature type="transmembrane region" description="Helical" evidence="1">
    <location>
        <begin position="224"/>
        <end position="243"/>
    </location>
</feature>
<dbReference type="Gene3D" id="1.20.120.1630">
    <property type="match status" value="1"/>
</dbReference>
<protein>
    <recommendedName>
        <fullName evidence="4">Steroid 5-alpha reductase C-terminal domain-containing protein</fullName>
    </recommendedName>
</protein>
<keyword evidence="1" id="KW-1133">Transmembrane helix</keyword>
<comment type="caution">
    <text evidence="2">The sequence shown here is derived from an EMBL/GenBank/DDBJ whole genome shotgun (WGS) entry which is preliminary data.</text>
</comment>
<feature type="transmembrane region" description="Helical" evidence="1">
    <location>
        <begin position="48"/>
        <end position="69"/>
    </location>
</feature>
<organism evidence="2 3">
    <name type="scientific">Podospora didyma</name>
    <dbReference type="NCBI Taxonomy" id="330526"/>
    <lineage>
        <taxon>Eukaryota</taxon>
        <taxon>Fungi</taxon>
        <taxon>Dikarya</taxon>
        <taxon>Ascomycota</taxon>
        <taxon>Pezizomycotina</taxon>
        <taxon>Sordariomycetes</taxon>
        <taxon>Sordariomycetidae</taxon>
        <taxon>Sordariales</taxon>
        <taxon>Podosporaceae</taxon>
        <taxon>Podospora</taxon>
    </lineage>
</organism>
<feature type="transmembrane region" description="Helical" evidence="1">
    <location>
        <begin position="132"/>
        <end position="152"/>
    </location>
</feature>
<evidence type="ECO:0008006" key="4">
    <source>
        <dbReference type="Google" id="ProtNLM"/>
    </source>
</evidence>
<evidence type="ECO:0000313" key="3">
    <source>
        <dbReference type="Proteomes" id="UP001285441"/>
    </source>
</evidence>
<dbReference type="InterPro" id="IPR010721">
    <property type="entry name" value="UstE-like"/>
</dbReference>
<keyword evidence="1" id="KW-0472">Membrane</keyword>
<evidence type="ECO:0000313" key="2">
    <source>
        <dbReference type="EMBL" id="KAK3395020.1"/>
    </source>
</evidence>
<dbReference type="EMBL" id="JAULSW010000001">
    <property type="protein sequence ID" value="KAK3395020.1"/>
    <property type="molecule type" value="Genomic_DNA"/>
</dbReference>
<dbReference type="AlphaFoldDB" id="A0AAE0U908"/>
<dbReference type="PANTHER" id="PTHR32251:SF17">
    <property type="entry name" value="STEROID 5-ALPHA REDUCTASE C-TERMINAL DOMAIN-CONTAINING PROTEIN"/>
    <property type="match status" value="1"/>
</dbReference>